<proteinExistence type="inferred from homology"/>
<evidence type="ECO:0000313" key="12">
    <source>
        <dbReference type="EMBL" id="GIU66720.1"/>
    </source>
</evidence>
<dbReference type="InterPro" id="IPR011876">
    <property type="entry name" value="IsopentenylPP_isomerase_typ1"/>
</dbReference>
<keyword evidence="5 10" id="KW-0479">Metal-binding</keyword>
<comment type="subcellular location">
    <subcellularLocation>
        <location evidence="10">Cytoplasm</location>
    </subcellularLocation>
</comment>
<feature type="binding site" evidence="10">
    <location>
        <position position="38"/>
    </location>
    <ligand>
        <name>Mn(2+)</name>
        <dbReference type="ChEBI" id="CHEBI:29035"/>
    </ligand>
</feature>
<keyword evidence="9 10" id="KW-0413">Isomerase</keyword>
<dbReference type="Proteomes" id="UP001161064">
    <property type="component" value="Unassembled WGS sequence"/>
</dbReference>
<feature type="domain" description="Nudix hydrolase" evidence="11">
    <location>
        <begin position="36"/>
        <end position="170"/>
    </location>
</feature>
<dbReference type="CDD" id="cd02885">
    <property type="entry name" value="NUDIX_IPP_Isomerase"/>
    <property type="match status" value="1"/>
</dbReference>
<dbReference type="Gene3D" id="3.90.79.10">
    <property type="entry name" value="Nucleoside Triphosphate Pyrophosphohydrolase"/>
    <property type="match status" value="1"/>
</dbReference>
<evidence type="ECO:0000256" key="1">
    <source>
        <dbReference type="ARBA" id="ARBA00004826"/>
    </source>
</evidence>
<feature type="binding site" evidence="10">
    <location>
        <position position="32"/>
    </location>
    <ligand>
        <name>Mn(2+)</name>
        <dbReference type="ChEBI" id="CHEBI:29035"/>
    </ligand>
</feature>
<reference evidence="12" key="2">
    <citation type="journal article" date="2023" name="ISME Commun">
        <title>Characterization of a bloom-associated alphaproteobacterial lineage, 'Candidatus Phycosocius': insights into freshwater algal-bacterial interactions.</title>
        <authorList>
            <person name="Tanabe Y."/>
            <person name="Yamaguchi H."/>
            <person name="Yoshida M."/>
            <person name="Kai A."/>
            <person name="Okazaki Y."/>
        </authorList>
    </citation>
    <scope>NUCLEOTIDE SEQUENCE</scope>
    <source>
        <strain evidence="12">BOTRYCO-1</strain>
    </source>
</reference>
<keyword evidence="7 10" id="KW-0464">Manganese</keyword>
<evidence type="ECO:0000256" key="8">
    <source>
        <dbReference type="ARBA" id="ARBA00023229"/>
    </source>
</evidence>
<comment type="cofactor">
    <cofactor evidence="10">
        <name>Mn(2+)</name>
        <dbReference type="ChEBI" id="CHEBI:29035"/>
    </cofactor>
    <text evidence="10">Binds 1 Mn(2+) ion per subunit.</text>
</comment>
<organism evidence="12 13">
    <name type="scientific">Candidatus Phycosocius spiralis</name>
    <dbReference type="NCBI Taxonomy" id="2815099"/>
    <lineage>
        <taxon>Bacteria</taxon>
        <taxon>Pseudomonadati</taxon>
        <taxon>Pseudomonadota</taxon>
        <taxon>Alphaproteobacteria</taxon>
        <taxon>Caulobacterales</taxon>
        <taxon>Caulobacterales incertae sedis</taxon>
        <taxon>Candidatus Phycosocius</taxon>
    </lineage>
</organism>
<dbReference type="InterPro" id="IPR000086">
    <property type="entry name" value="NUDIX_hydrolase_dom"/>
</dbReference>
<feature type="active site" evidence="10">
    <location>
        <position position="72"/>
    </location>
</feature>
<comment type="pathway">
    <text evidence="1 10">Isoprenoid biosynthesis; dimethylallyl diphosphate biosynthesis; dimethylallyl diphosphate from isopentenyl diphosphate: step 1/1.</text>
</comment>
<feature type="binding site" evidence="10">
    <location>
        <position position="92"/>
    </location>
    <ligand>
        <name>Mg(2+)</name>
        <dbReference type="ChEBI" id="CHEBI:18420"/>
    </ligand>
</feature>
<dbReference type="HAMAP" id="MF_00202">
    <property type="entry name" value="Idi"/>
    <property type="match status" value="1"/>
</dbReference>
<feature type="binding site" evidence="10">
    <location>
        <position position="117"/>
    </location>
    <ligand>
        <name>Mn(2+)</name>
        <dbReference type="ChEBI" id="CHEBI:29035"/>
    </ligand>
</feature>
<comment type="function">
    <text evidence="10">Catalyzes the 1,3-allylic rearrangement of the homoallylic substrate isopentenyl (IPP) to its highly electrophilic allylic isomer, dimethylallyl diphosphate (DMAPP).</text>
</comment>
<evidence type="ECO:0000256" key="2">
    <source>
        <dbReference type="ARBA" id="ARBA00007579"/>
    </source>
</evidence>
<evidence type="ECO:0000256" key="9">
    <source>
        <dbReference type="ARBA" id="ARBA00023235"/>
    </source>
</evidence>
<keyword evidence="8 10" id="KW-0414">Isoprene biosynthesis</keyword>
<dbReference type="InterPro" id="IPR056375">
    <property type="entry name" value="Idi_bact"/>
</dbReference>
<evidence type="ECO:0000256" key="3">
    <source>
        <dbReference type="ARBA" id="ARBA00012057"/>
    </source>
</evidence>
<evidence type="ECO:0000256" key="10">
    <source>
        <dbReference type="HAMAP-Rule" id="MF_00202"/>
    </source>
</evidence>
<protein>
    <recommendedName>
        <fullName evidence="3 10">Isopentenyl-diphosphate Delta-isomerase</fullName>
        <shortName evidence="10">IPP isomerase</shortName>
        <ecNumber evidence="3 10">5.3.3.2</ecNumber>
    </recommendedName>
    <alternativeName>
        <fullName evidence="10">IPP:DMAPP isomerase</fullName>
    </alternativeName>
    <alternativeName>
        <fullName evidence="10">Isopentenyl pyrophosphate isomerase</fullName>
    </alternativeName>
</protein>
<evidence type="ECO:0000256" key="6">
    <source>
        <dbReference type="ARBA" id="ARBA00022842"/>
    </source>
</evidence>
<feature type="binding site" evidence="10">
    <location>
        <position position="74"/>
    </location>
    <ligand>
        <name>Mn(2+)</name>
        <dbReference type="ChEBI" id="CHEBI:29035"/>
    </ligand>
</feature>
<dbReference type="EMBL" id="BPFZ01000004">
    <property type="protein sequence ID" value="GIU66720.1"/>
    <property type="molecule type" value="Genomic_DNA"/>
</dbReference>
<dbReference type="PANTHER" id="PTHR10885">
    <property type="entry name" value="ISOPENTENYL-DIPHOSPHATE DELTA-ISOMERASE"/>
    <property type="match status" value="1"/>
</dbReference>
<dbReference type="SUPFAM" id="SSF55811">
    <property type="entry name" value="Nudix"/>
    <property type="match status" value="1"/>
</dbReference>
<evidence type="ECO:0000256" key="7">
    <source>
        <dbReference type="ARBA" id="ARBA00023211"/>
    </source>
</evidence>
<gene>
    <name evidence="10 12" type="primary">idi</name>
    <name evidence="12" type="ORF">PsB1_0874</name>
</gene>
<comment type="cofactor">
    <cofactor evidence="10">
        <name>Mg(2+)</name>
        <dbReference type="ChEBI" id="CHEBI:18420"/>
    </cofactor>
    <text evidence="10">Binds 1 Mg(2+) ion per subunit. The magnesium ion binds only when substrate is bound.</text>
</comment>
<name>A0ABQ4PUL4_9PROT</name>
<dbReference type="EC" id="5.3.3.2" evidence="3 10"/>
<keyword evidence="13" id="KW-1185">Reference proteome</keyword>
<reference evidence="12" key="1">
    <citation type="submission" date="2021-05" db="EMBL/GenBank/DDBJ databases">
        <authorList>
            <person name="Tanabe Y."/>
        </authorList>
    </citation>
    <scope>NUCLEOTIDE SEQUENCE</scope>
    <source>
        <strain evidence="12">BOTRYCO-1</strain>
    </source>
</reference>
<comment type="catalytic activity">
    <reaction evidence="10">
        <text>isopentenyl diphosphate = dimethylallyl diphosphate</text>
        <dbReference type="Rhea" id="RHEA:23284"/>
        <dbReference type="ChEBI" id="CHEBI:57623"/>
        <dbReference type="ChEBI" id="CHEBI:128769"/>
        <dbReference type="EC" id="5.3.3.2"/>
    </reaction>
</comment>
<evidence type="ECO:0000256" key="5">
    <source>
        <dbReference type="ARBA" id="ARBA00022723"/>
    </source>
</evidence>
<evidence type="ECO:0000313" key="13">
    <source>
        <dbReference type="Proteomes" id="UP001161064"/>
    </source>
</evidence>
<feature type="binding site" evidence="10">
    <location>
        <position position="119"/>
    </location>
    <ligand>
        <name>Mn(2+)</name>
        <dbReference type="ChEBI" id="CHEBI:29035"/>
    </ligand>
</feature>
<dbReference type="PANTHER" id="PTHR10885:SF0">
    <property type="entry name" value="ISOPENTENYL-DIPHOSPHATE DELTA-ISOMERASE"/>
    <property type="match status" value="1"/>
</dbReference>
<feature type="active site" evidence="10">
    <location>
        <position position="119"/>
    </location>
</feature>
<comment type="caution">
    <text evidence="12">The sequence shown here is derived from an EMBL/GenBank/DDBJ whole genome shotgun (WGS) entry which is preliminary data.</text>
</comment>
<dbReference type="RefSeq" id="WP_284359350.1">
    <property type="nucleotide sequence ID" value="NZ_BPFZ01000004.1"/>
</dbReference>
<dbReference type="Pfam" id="PF00293">
    <property type="entry name" value="NUDIX"/>
    <property type="match status" value="1"/>
</dbReference>
<dbReference type="InterPro" id="IPR015797">
    <property type="entry name" value="NUDIX_hydrolase-like_dom_sf"/>
</dbReference>
<dbReference type="PIRSF" id="PIRSF018427">
    <property type="entry name" value="Isopntndiph_ism"/>
    <property type="match status" value="1"/>
</dbReference>
<evidence type="ECO:0000259" key="11">
    <source>
        <dbReference type="PROSITE" id="PS51462"/>
    </source>
</evidence>
<sequence length="183" mass="20423">MNLSLKATQSSTIISAIGRDGALVPIEKMAAHEQGVLHLAVSVFVFCGREVLLQQRAASKYHCGGLWANTCCTHPYWKEPASISAQRRLREEIGLNLPLTPANMIEYRAHVSNNLIEHERVHIFFANVESTDVAVALASEEVAQVRWVDIDALKSDAIQNPAFYAPWLRIYLSRWAELGLQVT</sequence>
<evidence type="ECO:0000256" key="4">
    <source>
        <dbReference type="ARBA" id="ARBA00022490"/>
    </source>
</evidence>
<comment type="similarity">
    <text evidence="2 10">Belongs to the IPP isomerase type 1 family.</text>
</comment>
<accession>A0ABQ4PUL4</accession>
<keyword evidence="6 10" id="KW-0460">Magnesium</keyword>
<dbReference type="PROSITE" id="PS51462">
    <property type="entry name" value="NUDIX"/>
    <property type="match status" value="1"/>
</dbReference>
<keyword evidence="4 10" id="KW-0963">Cytoplasm</keyword>